<evidence type="ECO:0000256" key="1">
    <source>
        <dbReference type="SAM" id="MobiDB-lite"/>
    </source>
</evidence>
<organism evidence="3">
    <name type="scientific">Selaginella moellendorffii</name>
    <name type="common">Spikemoss</name>
    <dbReference type="NCBI Taxonomy" id="88036"/>
    <lineage>
        <taxon>Eukaryota</taxon>
        <taxon>Viridiplantae</taxon>
        <taxon>Streptophyta</taxon>
        <taxon>Embryophyta</taxon>
        <taxon>Tracheophyta</taxon>
        <taxon>Lycopodiopsida</taxon>
        <taxon>Selaginellales</taxon>
        <taxon>Selaginellaceae</taxon>
        <taxon>Selaginella</taxon>
    </lineage>
</organism>
<proteinExistence type="predicted"/>
<dbReference type="EMBL" id="GL377570">
    <property type="protein sequence ID" value="EFJ33965.1"/>
    <property type="molecule type" value="Genomic_DNA"/>
</dbReference>
<name>D8R1W6_SELML</name>
<dbReference type="KEGG" id="smo:SELMODRAFT_406292"/>
<evidence type="ECO:0000313" key="3">
    <source>
        <dbReference type="Proteomes" id="UP000001514"/>
    </source>
</evidence>
<dbReference type="AlphaFoldDB" id="D8R1W6"/>
<accession>D8R1W6</accession>
<dbReference type="Gramene" id="EFJ33965">
    <property type="protein sequence ID" value="EFJ33965"/>
    <property type="gene ID" value="SELMODRAFT_406292"/>
</dbReference>
<keyword evidence="3" id="KW-1185">Reference proteome</keyword>
<dbReference type="Proteomes" id="UP000001514">
    <property type="component" value="Unassembled WGS sequence"/>
</dbReference>
<feature type="region of interest" description="Disordered" evidence="1">
    <location>
        <begin position="1"/>
        <end position="39"/>
    </location>
</feature>
<reference evidence="2 3" key="1">
    <citation type="journal article" date="2011" name="Science">
        <title>The Selaginella genome identifies genetic changes associated with the evolution of vascular plants.</title>
        <authorList>
            <person name="Banks J.A."/>
            <person name="Nishiyama T."/>
            <person name="Hasebe M."/>
            <person name="Bowman J.L."/>
            <person name="Gribskov M."/>
            <person name="dePamphilis C."/>
            <person name="Albert V.A."/>
            <person name="Aono N."/>
            <person name="Aoyama T."/>
            <person name="Ambrose B.A."/>
            <person name="Ashton N.W."/>
            <person name="Axtell M.J."/>
            <person name="Barker E."/>
            <person name="Barker M.S."/>
            <person name="Bennetzen J.L."/>
            <person name="Bonawitz N.D."/>
            <person name="Chapple C."/>
            <person name="Cheng C."/>
            <person name="Correa L.G."/>
            <person name="Dacre M."/>
            <person name="DeBarry J."/>
            <person name="Dreyer I."/>
            <person name="Elias M."/>
            <person name="Engstrom E.M."/>
            <person name="Estelle M."/>
            <person name="Feng L."/>
            <person name="Finet C."/>
            <person name="Floyd S.K."/>
            <person name="Frommer W.B."/>
            <person name="Fujita T."/>
            <person name="Gramzow L."/>
            <person name="Gutensohn M."/>
            <person name="Harholt J."/>
            <person name="Hattori M."/>
            <person name="Heyl A."/>
            <person name="Hirai T."/>
            <person name="Hiwatashi Y."/>
            <person name="Ishikawa M."/>
            <person name="Iwata M."/>
            <person name="Karol K.G."/>
            <person name="Koehler B."/>
            <person name="Kolukisaoglu U."/>
            <person name="Kubo M."/>
            <person name="Kurata T."/>
            <person name="Lalonde S."/>
            <person name="Li K."/>
            <person name="Li Y."/>
            <person name="Litt A."/>
            <person name="Lyons E."/>
            <person name="Manning G."/>
            <person name="Maruyama T."/>
            <person name="Michael T.P."/>
            <person name="Mikami K."/>
            <person name="Miyazaki S."/>
            <person name="Morinaga S."/>
            <person name="Murata T."/>
            <person name="Mueller-Roeber B."/>
            <person name="Nelson D.R."/>
            <person name="Obara M."/>
            <person name="Oguri Y."/>
            <person name="Olmstead R.G."/>
            <person name="Onodera N."/>
            <person name="Petersen B.L."/>
            <person name="Pils B."/>
            <person name="Prigge M."/>
            <person name="Rensing S.A."/>
            <person name="Riano-Pachon D.M."/>
            <person name="Roberts A.W."/>
            <person name="Sato Y."/>
            <person name="Scheller H.V."/>
            <person name="Schulz B."/>
            <person name="Schulz C."/>
            <person name="Shakirov E.V."/>
            <person name="Shibagaki N."/>
            <person name="Shinohara N."/>
            <person name="Shippen D.E."/>
            <person name="Soerensen I."/>
            <person name="Sotooka R."/>
            <person name="Sugimoto N."/>
            <person name="Sugita M."/>
            <person name="Sumikawa N."/>
            <person name="Tanurdzic M."/>
            <person name="Theissen G."/>
            <person name="Ulvskov P."/>
            <person name="Wakazuki S."/>
            <person name="Weng J.K."/>
            <person name="Willats W.W."/>
            <person name="Wipf D."/>
            <person name="Wolf P.G."/>
            <person name="Yang L."/>
            <person name="Zimmer A.D."/>
            <person name="Zhu Q."/>
            <person name="Mitros T."/>
            <person name="Hellsten U."/>
            <person name="Loque D."/>
            <person name="Otillar R."/>
            <person name="Salamov A."/>
            <person name="Schmutz J."/>
            <person name="Shapiro H."/>
            <person name="Lindquist E."/>
            <person name="Lucas S."/>
            <person name="Rokhsar D."/>
            <person name="Grigoriev I.V."/>
        </authorList>
    </citation>
    <scope>NUCLEOTIDE SEQUENCE [LARGE SCALE GENOMIC DNA]</scope>
</reference>
<dbReference type="InParanoid" id="D8R1W6"/>
<gene>
    <name evidence="2" type="ORF">SELMODRAFT_406292</name>
</gene>
<sequence length="143" mass="16389">MAGAGEQRHGFKKARPASSSIDRRADSDSDQGDEDRRKHSKFWMRKWLDCPLDQGLKDALRRDLEEICEENVDPDVISDVEDEWVDCDETVFGSQLVKNPFEDLDVEEISTSLPNANYVKAVLSKACMVYVTDETLKFEEDRN</sequence>
<protein>
    <submittedName>
        <fullName evidence="2">Uncharacterized protein</fullName>
    </submittedName>
</protein>
<dbReference type="HOGENOM" id="CLU_150949_0_0_1"/>
<evidence type="ECO:0000313" key="2">
    <source>
        <dbReference type="EMBL" id="EFJ33965.1"/>
    </source>
</evidence>